<dbReference type="Gene3D" id="1.10.443.10">
    <property type="entry name" value="Intergrase catalytic core"/>
    <property type="match status" value="1"/>
</dbReference>
<dbReference type="InterPro" id="IPR002104">
    <property type="entry name" value="Integrase_catalytic"/>
</dbReference>
<dbReference type="InterPro" id="IPR011010">
    <property type="entry name" value="DNA_brk_join_enz"/>
</dbReference>
<evidence type="ECO:0000313" key="7">
    <source>
        <dbReference type="EMBL" id="OOR84931.1"/>
    </source>
</evidence>
<dbReference type="Gene3D" id="1.10.150.130">
    <property type="match status" value="1"/>
</dbReference>
<feature type="domain" description="Core-binding (CB)" evidence="6">
    <location>
        <begin position="62"/>
        <end position="142"/>
    </location>
</feature>
<dbReference type="GO" id="GO:0006310">
    <property type="term" value="P:DNA recombination"/>
    <property type="evidence" value="ECO:0007669"/>
    <property type="project" value="UniProtKB-KW"/>
</dbReference>
<dbReference type="GO" id="GO:0015074">
    <property type="term" value="P:DNA integration"/>
    <property type="evidence" value="ECO:0007669"/>
    <property type="project" value="UniProtKB-KW"/>
</dbReference>
<keyword evidence="3" id="KW-0233">DNA recombination</keyword>
<evidence type="ECO:0000256" key="2">
    <source>
        <dbReference type="ARBA" id="ARBA00023125"/>
    </source>
</evidence>
<name>A0A1S9ZPF8_9GAMM</name>
<dbReference type="PANTHER" id="PTHR30349:SF94">
    <property type="entry name" value="INTEGRASE_RECOMBINASE HI_1414-RELATED"/>
    <property type="match status" value="1"/>
</dbReference>
<sequence>MKLPKPRKRGHSYRIELMINGKRLSATRDTAKECEQWAANMLLEHKAGRKDEVVESSLTVTLTLSELLKLYHENIGRYKRSDSDKFTRRILLRDYPELSQKQIHQITPKDLTLWRNSRLQSVKPSTLKREISYLSAVFSYAVKELFILTINPFSQVSKPTSSKPRNRRVTDNDIRLLKQAVDWTGTKPSTSNQWVVWAFLFAIETAMRRGEILSVCRTDIKENYIHLTKTKNGDSRNVPLNKTAKELVVLALSYHQDNQLIPTSINVNTFRLAWERVRSKAKVKDLTFHDSRHEAISRFVYKYKMPVETLAKITGHKDLKILLNTYYNPTINEVLQMMSED</sequence>
<accession>A0A1S9ZPF8</accession>
<dbReference type="PANTHER" id="PTHR30349">
    <property type="entry name" value="PHAGE INTEGRASE-RELATED"/>
    <property type="match status" value="1"/>
</dbReference>
<evidence type="ECO:0000313" key="8">
    <source>
        <dbReference type="Proteomes" id="UP000190322"/>
    </source>
</evidence>
<dbReference type="AlphaFoldDB" id="A0A1S9ZPF8"/>
<comment type="caution">
    <text evidence="7">The sequence shown here is derived from an EMBL/GenBank/DDBJ whole genome shotgun (WGS) entry which is preliminary data.</text>
</comment>
<dbReference type="InterPro" id="IPR057084">
    <property type="entry name" value="Int_N"/>
</dbReference>
<feature type="domain" description="Tyr recombinase" evidence="5">
    <location>
        <begin position="164"/>
        <end position="339"/>
    </location>
</feature>
<dbReference type="InterPro" id="IPR044068">
    <property type="entry name" value="CB"/>
</dbReference>
<evidence type="ECO:0000256" key="1">
    <source>
        <dbReference type="ARBA" id="ARBA00022908"/>
    </source>
</evidence>
<evidence type="ECO:0000259" key="6">
    <source>
        <dbReference type="PROSITE" id="PS51900"/>
    </source>
</evidence>
<dbReference type="Pfam" id="PF24624">
    <property type="entry name" value="Int_N"/>
    <property type="match status" value="1"/>
</dbReference>
<dbReference type="CDD" id="cd00796">
    <property type="entry name" value="INT_Rci_Hp1_C"/>
    <property type="match status" value="1"/>
</dbReference>
<dbReference type="Proteomes" id="UP000190322">
    <property type="component" value="Unassembled WGS sequence"/>
</dbReference>
<proteinExistence type="predicted"/>
<keyword evidence="1" id="KW-0229">DNA integration</keyword>
<keyword evidence="2 4" id="KW-0238">DNA-binding</keyword>
<protein>
    <recommendedName>
        <fullName evidence="9">Integrase</fullName>
    </recommendedName>
</protein>
<evidence type="ECO:0000256" key="3">
    <source>
        <dbReference type="ARBA" id="ARBA00023172"/>
    </source>
</evidence>
<dbReference type="SUPFAM" id="SSF56349">
    <property type="entry name" value="DNA breaking-rejoining enzymes"/>
    <property type="match status" value="1"/>
</dbReference>
<gene>
    <name evidence="7" type="ORF">B0180_02090</name>
</gene>
<dbReference type="GO" id="GO:0003677">
    <property type="term" value="F:DNA binding"/>
    <property type="evidence" value="ECO:0007669"/>
    <property type="project" value="UniProtKB-UniRule"/>
</dbReference>
<dbReference type="RefSeq" id="WP_078255481.1">
    <property type="nucleotide sequence ID" value="NZ_MUXT01000002.1"/>
</dbReference>
<dbReference type="InterPro" id="IPR013762">
    <property type="entry name" value="Integrase-like_cat_sf"/>
</dbReference>
<reference evidence="7 8" key="1">
    <citation type="submission" date="2017-02" db="EMBL/GenBank/DDBJ databases">
        <title>Draft genome sequence of Moraxella canis CCUG 8415A type strain.</title>
        <authorList>
            <person name="Engstrom-Jakobsson H."/>
            <person name="Salva-Serra F."/>
            <person name="Thorell K."/>
            <person name="Gonzales-Siles L."/>
            <person name="Karlsson R."/>
            <person name="Boulund F."/>
            <person name="Engstrand L."/>
            <person name="Moore E."/>
        </authorList>
    </citation>
    <scope>NUCLEOTIDE SEQUENCE [LARGE SCALE GENOMIC DNA]</scope>
    <source>
        <strain evidence="7 8">CCUG 8415A</strain>
    </source>
</reference>
<evidence type="ECO:0000259" key="5">
    <source>
        <dbReference type="PROSITE" id="PS51898"/>
    </source>
</evidence>
<dbReference type="EMBL" id="MUXT01000002">
    <property type="protein sequence ID" value="OOR84931.1"/>
    <property type="molecule type" value="Genomic_DNA"/>
</dbReference>
<dbReference type="PROSITE" id="PS51898">
    <property type="entry name" value="TYR_RECOMBINASE"/>
    <property type="match status" value="1"/>
</dbReference>
<dbReference type="PROSITE" id="PS51900">
    <property type="entry name" value="CB"/>
    <property type="match status" value="1"/>
</dbReference>
<dbReference type="Pfam" id="PF00589">
    <property type="entry name" value="Phage_integrase"/>
    <property type="match status" value="1"/>
</dbReference>
<dbReference type="InterPro" id="IPR050090">
    <property type="entry name" value="Tyrosine_recombinase_XerCD"/>
</dbReference>
<organism evidence="7 8">
    <name type="scientific">Moraxella canis</name>
    <dbReference type="NCBI Taxonomy" id="90239"/>
    <lineage>
        <taxon>Bacteria</taxon>
        <taxon>Pseudomonadati</taxon>
        <taxon>Pseudomonadota</taxon>
        <taxon>Gammaproteobacteria</taxon>
        <taxon>Moraxellales</taxon>
        <taxon>Moraxellaceae</taxon>
        <taxon>Moraxella</taxon>
    </lineage>
</organism>
<evidence type="ECO:0000256" key="4">
    <source>
        <dbReference type="PROSITE-ProRule" id="PRU01248"/>
    </source>
</evidence>
<evidence type="ECO:0008006" key="9">
    <source>
        <dbReference type="Google" id="ProtNLM"/>
    </source>
</evidence>
<dbReference type="InterPro" id="IPR010998">
    <property type="entry name" value="Integrase_recombinase_N"/>
</dbReference>